<dbReference type="OrthoDB" id="10408813at2759"/>
<dbReference type="WBParaSite" id="nOo.2.0.1.t09100-RA">
    <property type="protein sequence ID" value="nOo.2.0.1.t09100-RA"/>
    <property type="gene ID" value="nOo.2.0.1.g09100"/>
</dbReference>
<name>A0A182ELV9_ONCOC</name>
<keyword evidence="2" id="KW-1185">Reference proteome</keyword>
<reference evidence="3" key="1">
    <citation type="submission" date="2016-06" db="UniProtKB">
        <authorList>
            <consortium name="WormBaseParasite"/>
        </authorList>
    </citation>
    <scope>IDENTIFICATION</scope>
</reference>
<evidence type="ECO:0000313" key="2">
    <source>
        <dbReference type="Proteomes" id="UP000271087"/>
    </source>
</evidence>
<dbReference type="Proteomes" id="UP000271087">
    <property type="component" value="Unassembled WGS sequence"/>
</dbReference>
<reference evidence="1 2" key="2">
    <citation type="submission" date="2018-08" db="EMBL/GenBank/DDBJ databases">
        <authorList>
            <person name="Laetsch R D."/>
            <person name="Stevens L."/>
            <person name="Kumar S."/>
            <person name="Blaxter L. M."/>
        </authorList>
    </citation>
    <scope>NUCLEOTIDE SEQUENCE [LARGE SCALE GENOMIC DNA]</scope>
</reference>
<protein>
    <submittedName>
        <fullName evidence="3">Plug domain-containing protein</fullName>
    </submittedName>
</protein>
<evidence type="ECO:0000313" key="1">
    <source>
        <dbReference type="EMBL" id="VDM92317.1"/>
    </source>
</evidence>
<dbReference type="AlphaFoldDB" id="A0A182ELV9"/>
<gene>
    <name evidence="1" type="ORF">NOO_LOCUS9100</name>
</gene>
<dbReference type="EMBL" id="UYRW01004204">
    <property type="protein sequence ID" value="VDM92317.1"/>
    <property type="molecule type" value="Genomic_DNA"/>
</dbReference>
<sequence>MTDDRHVLFRDTFPDIELNSLRLLDGSSITGVNYQVGMESRFDTGPVYILIGFRKFGYDEKDSSEKSD</sequence>
<organism evidence="3">
    <name type="scientific">Onchocerca ochengi</name>
    <name type="common">Filarial nematode worm</name>
    <dbReference type="NCBI Taxonomy" id="42157"/>
    <lineage>
        <taxon>Eukaryota</taxon>
        <taxon>Metazoa</taxon>
        <taxon>Ecdysozoa</taxon>
        <taxon>Nematoda</taxon>
        <taxon>Chromadorea</taxon>
        <taxon>Rhabditida</taxon>
        <taxon>Spirurina</taxon>
        <taxon>Spiruromorpha</taxon>
        <taxon>Filarioidea</taxon>
        <taxon>Onchocercidae</taxon>
        <taxon>Onchocerca</taxon>
    </lineage>
</organism>
<proteinExistence type="predicted"/>
<accession>A0A182ELV9</accession>
<evidence type="ECO:0000313" key="3">
    <source>
        <dbReference type="WBParaSite" id="nOo.2.0.1.t09100-RA"/>
    </source>
</evidence>